<name>A0ABR8NIM0_9MICO</name>
<gene>
    <name evidence="1" type="ORF">IF188_02330</name>
</gene>
<evidence type="ECO:0000313" key="1">
    <source>
        <dbReference type="EMBL" id="MBD3940534.1"/>
    </source>
</evidence>
<protein>
    <submittedName>
        <fullName evidence="1">GNAT family N-acetyltransferase</fullName>
    </submittedName>
</protein>
<reference evidence="1 2" key="1">
    <citation type="submission" date="2020-09" db="EMBL/GenBank/DDBJ databases">
        <title>Isolation and identification of active actinomycetes.</title>
        <authorList>
            <person name="Li X."/>
        </authorList>
    </citation>
    <scope>NUCLEOTIDE SEQUENCE [LARGE SCALE GENOMIC DNA]</scope>
    <source>
        <strain evidence="1 2">NEAU-LLC</strain>
    </source>
</reference>
<dbReference type="InterPro" id="IPR016181">
    <property type="entry name" value="Acyl_CoA_acyltransferase"/>
</dbReference>
<dbReference type="Gene3D" id="3.40.630.30">
    <property type="match status" value="1"/>
</dbReference>
<dbReference type="PANTHER" id="PTHR41700:SF1">
    <property type="entry name" value="N-ACETYLTRANSFERASE DOMAIN-CONTAINING PROTEIN"/>
    <property type="match status" value="1"/>
</dbReference>
<keyword evidence="2" id="KW-1185">Reference proteome</keyword>
<organism evidence="1 2">
    <name type="scientific">Microbacterium helvum</name>
    <dbReference type="NCBI Taxonomy" id="2773713"/>
    <lineage>
        <taxon>Bacteria</taxon>
        <taxon>Bacillati</taxon>
        <taxon>Actinomycetota</taxon>
        <taxon>Actinomycetes</taxon>
        <taxon>Micrococcales</taxon>
        <taxon>Microbacteriaceae</taxon>
        <taxon>Microbacterium</taxon>
    </lineage>
</organism>
<proteinExistence type="predicted"/>
<evidence type="ECO:0000313" key="2">
    <source>
        <dbReference type="Proteomes" id="UP000598426"/>
    </source>
</evidence>
<dbReference type="SUPFAM" id="SSF55729">
    <property type="entry name" value="Acyl-CoA N-acyltransferases (Nat)"/>
    <property type="match status" value="1"/>
</dbReference>
<dbReference type="RefSeq" id="WP_191170146.1">
    <property type="nucleotide sequence ID" value="NZ_JACXZS010000001.1"/>
</dbReference>
<dbReference type="PANTHER" id="PTHR41700">
    <property type="entry name" value="GCN5-RELATED N-ACETYLTRANSFERASE"/>
    <property type="match status" value="1"/>
</dbReference>
<accession>A0ABR8NIM0</accession>
<dbReference type="Proteomes" id="UP000598426">
    <property type="component" value="Unassembled WGS sequence"/>
</dbReference>
<comment type="caution">
    <text evidence="1">The sequence shown here is derived from an EMBL/GenBank/DDBJ whole genome shotgun (WGS) entry which is preliminary data.</text>
</comment>
<dbReference type="InterPro" id="IPR038764">
    <property type="entry name" value="GNAT_N_AcTrfase_prd"/>
</dbReference>
<dbReference type="EMBL" id="JACXZS010000001">
    <property type="protein sequence ID" value="MBD3940534.1"/>
    <property type="molecule type" value="Genomic_DNA"/>
</dbReference>
<sequence>MTEVVFARDAAATAVSAAEEVAARAGVEVREVAGLEEEAAVIELLSRIWGRSADNPPVPPELLRAFAKSGNYISGAFDGSELVGAAVAFHSTPDRHSLHSHIAGVAASHVGRAVGFAIKLHQRGWALARGIEAVEWTFDPLVARNAYFNIAKLRARPTEYLANFYGPMTDAINGGDDTDRLLVRWDLLDADVEAAASAHPLVVDATAPDIVTVAVPADIERLRRTDPARAGEWRRDVRDRLARLLDGGGRIVGFDRAEGYIVRRGQGNAR</sequence>